<evidence type="ECO:0000259" key="2">
    <source>
        <dbReference type="Pfam" id="PF13349"/>
    </source>
</evidence>
<dbReference type="RefSeq" id="WP_295690589.1">
    <property type="nucleotide sequence ID" value="NZ_BAABGL010000004.1"/>
</dbReference>
<proteinExistence type="predicted"/>
<accession>A0ABP8J960</accession>
<keyword evidence="1" id="KW-0812">Transmembrane</keyword>
<name>A0ABP8J960_9MICO</name>
<keyword evidence="1" id="KW-0472">Membrane</keyword>
<sequence>MSSPSTPGPAGMNPGLRLAIRLIIAAIAVIALILPLTGAIIDFTKRVNTYETSETVDLPETMSELVVDASNARVRIVTTPGKTGSVSFHYRGSSAEDPAVSVDVSGGVTTVGLTGLGDSVLGGGNDRVTLTVEVPESQAQELDVTSTSNFARTSIDGTYRGIVAETNSGYLEADVVADSLRLQTSTGAVRASGSVGTADFDTQFGAVEIDDLSVAKKLTVDTDTGGVEARLGTRTLPTEGIDINGKTGAVELFVPEIVDVEDTEATGYRLSTRSTSGRVDIAIDEAPASAEVVIPITLDATSGSVSIAYR</sequence>
<evidence type="ECO:0000313" key="4">
    <source>
        <dbReference type="Proteomes" id="UP001500642"/>
    </source>
</evidence>
<comment type="caution">
    <text evidence="3">The sequence shown here is derived from an EMBL/GenBank/DDBJ whole genome shotgun (WGS) entry which is preliminary data.</text>
</comment>
<keyword evidence="4" id="KW-1185">Reference proteome</keyword>
<organism evidence="3 4">
    <name type="scientific">Brevibacterium pityocampae</name>
    <dbReference type="NCBI Taxonomy" id="506594"/>
    <lineage>
        <taxon>Bacteria</taxon>
        <taxon>Bacillati</taxon>
        <taxon>Actinomycetota</taxon>
        <taxon>Actinomycetes</taxon>
        <taxon>Micrococcales</taxon>
        <taxon>Brevibacteriaceae</taxon>
        <taxon>Brevibacterium</taxon>
    </lineage>
</organism>
<reference evidence="4" key="1">
    <citation type="journal article" date="2019" name="Int. J. Syst. Evol. Microbiol.">
        <title>The Global Catalogue of Microorganisms (GCM) 10K type strain sequencing project: providing services to taxonomists for standard genome sequencing and annotation.</title>
        <authorList>
            <consortium name="The Broad Institute Genomics Platform"/>
            <consortium name="The Broad Institute Genome Sequencing Center for Infectious Disease"/>
            <person name="Wu L."/>
            <person name="Ma J."/>
        </authorList>
    </citation>
    <scope>NUCLEOTIDE SEQUENCE [LARGE SCALE GENOMIC DNA]</scope>
    <source>
        <strain evidence="4">JCM 17808</strain>
    </source>
</reference>
<gene>
    <name evidence="3" type="ORF">GCM10023167_10730</name>
</gene>
<evidence type="ECO:0000313" key="3">
    <source>
        <dbReference type="EMBL" id="GAA4387122.1"/>
    </source>
</evidence>
<evidence type="ECO:0000256" key="1">
    <source>
        <dbReference type="SAM" id="Phobius"/>
    </source>
</evidence>
<dbReference type="Proteomes" id="UP001500642">
    <property type="component" value="Unassembled WGS sequence"/>
</dbReference>
<protein>
    <recommendedName>
        <fullName evidence="2">DUF4097 domain-containing protein</fullName>
    </recommendedName>
</protein>
<dbReference type="InterPro" id="IPR025164">
    <property type="entry name" value="Toastrack_DUF4097"/>
</dbReference>
<feature type="domain" description="DUF4097" evidence="2">
    <location>
        <begin position="63"/>
        <end position="308"/>
    </location>
</feature>
<keyword evidence="1" id="KW-1133">Transmembrane helix</keyword>
<dbReference type="EMBL" id="BAABGL010000004">
    <property type="protein sequence ID" value="GAA4387122.1"/>
    <property type="molecule type" value="Genomic_DNA"/>
</dbReference>
<dbReference type="Pfam" id="PF13349">
    <property type="entry name" value="DUF4097"/>
    <property type="match status" value="1"/>
</dbReference>
<feature type="transmembrane region" description="Helical" evidence="1">
    <location>
        <begin position="20"/>
        <end position="41"/>
    </location>
</feature>